<dbReference type="InterPro" id="IPR050955">
    <property type="entry name" value="Plant_Biomass_Hydrol_Est"/>
</dbReference>
<dbReference type="RefSeq" id="WP_160115317.1">
    <property type="nucleotide sequence ID" value="NZ_CP065725.1"/>
</dbReference>
<dbReference type="EMBL" id="UGSB01000001">
    <property type="protein sequence ID" value="SUA58316.1"/>
    <property type="molecule type" value="Genomic_DNA"/>
</dbReference>
<dbReference type="InterPro" id="IPR010126">
    <property type="entry name" value="Esterase_phb"/>
</dbReference>
<organism evidence="4 5">
    <name type="scientific">Oligella ureolytica</name>
    <dbReference type="NCBI Taxonomy" id="90244"/>
    <lineage>
        <taxon>Bacteria</taxon>
        <taxon>Pseudomonadati</taxon>
        <taxon>Pseudomonadota</taxon>
        <taxon>Betaproteobacteria</taxon>
        <taxon>Burkholderiales</taxon>
        <taxon>Alcaligenaceae</taxon>
        <taxon>Oligella</taxon>
    </lineage>
</organism>
<dbReference type="SUPFAM" id="SSF53474">
    <property type="entry name" value="alpha/beta-Hydrolases"/>
    <property type="match status" value="1"/>
</dbReference>
<keyword evidence="2" id="KW-0378">Hydrolase</keyword>
<protein>
    <submittedName>
        <fullName evidence="3">PHB depolymerase family esterase</fullName>
    </submittedName>
    <submittedName>
        <fullName evidence="4">Poly(3-hydroxybutyrate) depolymerase</fullName>
    </submittedName>
</protein>
<dbReference type="InterPro" id="IPR029058">
    <property type="entry name" value="AB_hydrolase_fold"/>
</dbReference>
<reference evidence="3 6" key="2">
    <citation type="submission" date="2020-12" db="EMBL/GenBank/DDBJ databases">
        <title>FDA dAtabase for Regulatory Grade micrObial Sequences (FDA-ARGOS): Supporting development and validation of Infectious Disease Dx tests.</title>
        <authorList>
            <person name="Sproer C."/>
            <person name="Gronow S."/>
            <person name="Severitt S."/>
            <person name="Schroder I."/>
            <person name="Tallon L."/>
            <person name="Sadzewicz L."/>
            <person name="Zhao X."/>
            <person name="Boylan J."/>
            <person name="Ott S."/>
            <person name="Bowen H."/>
            <person name="Vavikolanu K."/>
            <person name="Mehta A."/>
            <person name="Aluvathingal J."/>
            <person name="Nadendla S."/>
            <person name="Lowell S."/>
            <person name="Myers T."/>
            <person name="Yan Y."/>
            <person name="Sichtig H."/>
        </authorList>
    </citation>
    <scope>NUCLEOTIDE SEQUENCE [LARGE SCALE GENOMIC DNA]</scope>
    <source>
        <strain evidence="3 6">FDAARGOS_872</strain>
    </source>
</reference>
<dbReference type="GO" id="GO:0005576">
    <property type="term" value="C:extracellular region"/>
    <property type="evidence" value="ECO:0007669"/>
    <property type="project" value="InterPro"/>
</dbReference>
<dbReference type="OrthoDB" id="9767239at2"/>
<dbReference type="GO" id="GO:0016787">
    <property type="term" value="F:hydrolase activity"/>
    <property type="evidence" value="ECO:0007669"/>
    <property type="project" value="UniProtKB-KW"/>
</dbReference>
<reference evidence="4 5" key="1">
    <citation type="submission" date="2018-06" db="EMBL/GenBank/DDBJ databases">
        <authorList>
            <consortium name="Pathogen Informatics"/>
            <person name="Doyle S."/>
        </authorList>
    </citation>
    <scope>NUCLEOTIDE SEQUENCE [LARGE SCALE GENOMIC DNA]</scope>
    <source>
        <strain evidence="4 5">NCTC11997</strain>
    </source>
</reference>
<evidence type="ECO:0000313" key="6">
    <source>
        <dbReference type="Proteomes" id="UP000594903"/>
    </source>
</evidence>
<dbReference type="STRING" id="1122619.GCA_000373745_01590"/>
<dbReference type="Pfam" id="PF10503">
    <property type="entry name" value="Esterase_PHB"/>
    <property type="match status" value="1"/>
</dbReference>
<evidence type="ECO:0000256" key="2">
    <source>
        <dbReference type="ARBA" id="ARBA00022801"/>
    </source>
</evidence>
<accession>A0A378XHW4</accession>
<dbReference type="Proteomes" id="UP000254603">
    <property type="component" value="Unassembled WGS sequence"/>
</dbReference>
<keyword evidence="1" id="KW-0732">Signal</keyword>
<evidence type="ECO:0000313" key="4">
    <source>
        <dbReference type="EMBL" id="SUA58316.1"/>
    </source>
</evidence>
<gene>
    <name evidence="3" type="ORF">I6G29_13065</name>
    <name evidence="4" type="ORF">NCTC11997_02683</name>
</gene>
<dbReference type="PANTHER" id="PTHR43037:SF1">
    <property type="entry name" value="BLL1128 PROTEIN"/>
    <property type="match status" value="1"/>
</dbReference>
<sequence>MSTPSRFTFSTAIAKTKRVIQGIRQSFFDSPKEQTLDTAIGTPEDTLLGHWKKHMFIAPAFDDEQLVAKLDYYIFTPASTPERPTTKGMPLVVMLHGCSQTAKDFAAGTQMNFLAQQEGFVVLYPQQSISYNLGKCWRWYDLDDSKGVAEAHTIMKIIQSTISMHELEPTKVFIAGMSAGAGMASIIAAIYPGKIQAIALHSGPALAIAHNMKSGLSLLKNGFDDSDEKSIANLAPFAHKESHETPTIIIYGQEDNVVHVNNSDALSKQFLYLNNIKLNTKGLVTKHFSGTDKEYTQTEYKDGQHTIVNILRVKHLSHAWSGGDSQYPFHTDKGPQASRLIWDFFKESLAQSKTNA</sequence>
<keyword evidence="6" id="KW-1185">Reference proteome</keyword>
<evidence type="ECO:0000256" key="1">
    <source>
        <dbReference type="ARBA" id="ARBA00022729"/>
    </source>
</evidence>
<dbReference type="Gene3D" id="3.40.50.1820">
    <property type="entry name" value="alpha/beta hydrolase"/>
    <property type="match status" value="1"/>
</dbReference>
<dbReference type="AlphaFoldDB" id="A0A378XHW4"/>
<dbReference type="Proteomes" id="UP000594903">
    <property type="component" value="Chromosome"/>
</dbReference>
<dbReference type="NCBIfam" id="TIGR01840">
    <property type="entry name" value="esterase_phb"/>
    <property type="match status" value="1"/>
</dbReference>
<proteinExistence type="predicted"/>
<name>A0A378XHW4_9BURK</name>
<evidence type="ECO:0000313" key="5">
    <source>
        <dbReference type="Proteomes" id="UP000254603"/>
    </source>
</evidence>
<dbReference type="PANTHER" id="PTHR43037">
    <property type="entry name" value="UNNAMED PRODUCT-RELATED"/>
    <property type="match status" value="1"/>
</dbReference>
<evidence type="ECO:0000313" key="3">
    <source>
        <dbReference type="EMBL" id="QPT40013.1"/>
    </source>
</evidence>
<dbReference type="EMBL" id="CP065725">
    <property type="protein sequence ID" value="QPT40013.1"/>
    <property type="molecule type" value="Genomic_DNA"/>
</dbReference>